<keyword evidence="2" id="KW-1185">Reference proteome</keyword>
<organism evidence="1 2">
    <name type="scientific">Xylanibacillus composti</name>
    <dbReference type="NCBI Taxonomy" id="1572762"/>
    <lineage>
        <taxon>Bacteria</taxon>
        <taxon>Bacillati</taxon>
        <taxon>Bacillota</taxon>
        <taxon>Bacilli</taxon>
        <taxon>Bacillales</taxon>
        <taxon>Paenibacillaceae</taxon>
        <taxon>Xylanibacillus</taxon>
    </lineage>
</organism>
<comment type="caution">
    <text evidence="1">The sequence shown here is derived from an EMBL/GenBank/DDBJ whole genome shotgun (WGS) entry which is preliminary data.</text>
</comment>
<reference evidence="1" key="1">
    <citation type="submission" date="2021-04" db="EMBL/GenBank/DDBJ databases">
        <title>Draft genome sequence of Xylanibacillus composti strain K13.</title>
        <authorList>
            <person name="Uke A."/>
            <person name="Chhe C."/>
            <person name="Baramee S."/>
            <person name="Kosugi A."/>
        </authorList>
    </citation>
    <scope>NUCLEOTIDE SEQUENCE</scope>
    <source>
        <strain evidence="1">K13</strain>
    </source>
</reference>
<dbReference type="Proteomes" id="UP000677918">
    <property type="component" value="Unassembled WGS sequence"/>
</dbReference>
<name>A0A8J4M3X6_9BACL</name>
<dbReference type="AlphaFoldDB" id="A0A8J4M3X6"/>
<gene>
    <name evidence="1" type="ORF">XYCOK13_41380</name>
</gene>
<protein>
    <submittedName>
        <fullName evidence="1">Uncharacterized protein</fullName>
    </submittedName>
</protein>
<evidence type="ECO:0000313" key="2">
    <source>
        <dbReference type="Proteomes" id="UP000677918"/>
    </source>
</evidence>
<accession>A0A8J4M3X6</accession>
<proteinExistence type="predicted"/>
<evidence type="ECO:0000313" key="1">
    <source>
        <dbReference type="EMBL" id="GIQ71314.1"/>
    </source>
</evidence>
<dbReference type="EMBL" id="BOVK01000078">
    <property type="protein sequence ID" value="GIQ71314.1"/>
    <property type="molecule type" value="Genomic_DNA"/>
</dbReference>
<sequence length="57" mass="6080">MRRDTTLCGCTCGKTTSSDGARIVERTRAGFVIERDVLALQMQESGNGPETACEIGS</sequence>